<comment type="caution">
    <text evidence="1">The sequence shown here is derived from an EMBL/GenBank/DDBJ whole genome shotgun (WGS) entry which is preliminary data.</text>
</comment>
<name>A0ACC2QZ55_9NEOP</name>
<evidence type="ECO:0000313" key="1">
    <source>
        <dbReference type="EMBL" id="KAJ8727860.1"/>
    </source>
</evidence>
<evidence type="ECO:0000313" key="2">
    <source>
        <dbReference type="Proteomes" id="UP001231649"/>
    </source>
</evidence>
<protein>
    <submittedName>
        <fullName evidence="1">Uncharacterized protein</fullName>
    </submittedName>
</protein>
<gene>
    <name evidence="1" type="ORF">PYW08_016245</name>
</gene>
<dbReference type="Proteomes" id="UP001231649">
    <property type="component" value="Chromosome 9"/>
</dbReference>
<organism evidence="1 2">
    <name type="scientific">Mythimna loreyi</name>
    <dbReference type="NCBI Taxonomy" id="667449"/>
    <lineage>
        <taxon>Eukaryota</taxon>
        <taxon>Metazoa</taxon>
        <taxon>Ecdysozoa</taxon>
        <taxon>Arthropoda</taxon>
        <taxon>Hexapoda</taxon>
        <taxon>Insecta</taxon>
        <taxon>Pterygota</taxon>
        <taxon>Neoptera</taxon>
        <taxon>Endopterygota</taxon>
        <taxon>Lepidoptera</taxon>
        <taxon>Glossata</taxon>
        <taxon>Ditrysia</taxon>
        <taxon>Noctuoidea</taxon>
        <taxon>Noctuidae</taxon>
        <taxon>Noctuinae</taxon>
        <taxon>Hadenini</taxon>
        <taxon>Mythimna</taxon>
    </lineage>
</organism>
<proteinExistence type="predicted"/>
<accession>A0ACC2QZ55</accession>
<dbReference type="EMBL" id="CM056785">
    <property type="protein sequence ID" value="KAJ8727860.1"/>
    <property type="molecule type" value="Genomic_DNA"/>
</dbReference>
<sequence length="164" mass="19383">MCKWCKNYTMRNYKKTTERGTKSVELMKRAADLVANEKISLRQVCRDYEISRTSLKRFMARLKENSESPKFGYGTPRLVFNQEKETSICEYLLTLAQIFHGVGPKDVRRLAYECAVKYNLKIPEIWHTNKMAGKDWLTYEICTILRCYLCFKMLPLSRSKRPKT</sequence>
<reference evidence="1" key="1">
    <citation type="submission" date="2023-03" db="EMBL/GenBank/DDBJ databases">
        <title>Chromosome-level genomes of two armyworms, Mythimna separata and Mythimna loreyi, provide insights into the biosynthesis and reception of sex pheromones.</title>
        <authorList>
            <person name="Zhao H."/>
        </authorList>
    </citation>
    <scope>NUCLEOTIDE SEQUENCE</scope>
    <source>
        <strain evidence="1">BeijingLab</strain>
    </source>
</reference>
<keyword evidence="2" id="KW-1185">Reference proteome</keyword>